<dbReference type="SUPFAM" id="SSF109859">
    <property type="entry name" value="NblA-like"/>
    <property type="match status" value="1"/>
</dbReference>
<dbReference type="EMBL" id="DSPX01000151">
    <property type="protein sequence ID" value="HGG01916.1"/>
    <property type="molecule type" value="Genomic_DNA"/>
</dbReference>
<organism evidence="1">
    <name type="scientific">Planktothricoides sp. SpSt-374</name>
    <dbReference type="NCBI Taxonomy" id="2282167"/>
    <lineage>
        <taxon>Bacteria</taxon>
        <taxon>Bacillati</taxon>
        <taxon>Cyanobacteriota</taxon>
        <taxon>Cyanophyceae</taxon>
        <taxon>Oscillatoriophycideae</taxon>
        <taxon>Oscillatoriales</taxon>
        <taxon>Oscillatoriaceae</taxon>
        <taxon>Planktothricoides</taxon>
    </lineage>
</organism>
<name>A0A7C3VT16_9CYAN</name>
<dbReference type="InterPro" id="IPR036904">
    <property type="entry name" value="NblA_sf"/>
</dbReference>
<dbReference type="Pfam" id="PF04485">
    <property type="entry name" value="NblA"/>
    <property type="match status" value="1"/>
</dbReference>
<evidence type="ECO:0000313" key="1">
    <source>
        <dbReference type="EMBL" id="HGG01916.1"/>
    </source>
</evidence>
<proteinExistence type="predicted"/>
<sequence>MNERIDLSLEQQFSIRAFEAQVDHMSLEQAQHFLKEIYRQMMLKENMYQNFLKHQWGIEPGPAFE</sequence>
<protein>
    <submittedName>
        <fullName evidence="1">NblA-related protein</fullName>
    </submittedName>
</protein>
<accession>A0A7C3VT16</accession>
<gene>
    <name evidence="1" type="ORF">ENR15_15040</name>
</gene>
<comment type="caution">
    <text evidence="1">The sequence shown here is derived from an EMBL/GenBank/DDBJ whole genome shotgun (WGS) entry which is preliminary data.</text>
</comment>
<reference evidence="1" key="1">
    <citation type="journal article" date="2020" name="mSystems">
        <title>Genome- and Community-Level Interaction Insights into Carbon Utilization and Element Cycling Functions of Hydrothermarchaeota in Hydrothermal Sediment.</title>
        <authorList>
            <person name="Zhou Z."/>
            <person name="Liu Y."/>
            <person name="Xu W."/>
            <person name="Pan J."/>
            <person name="Luo Z.H."/>
            <person name="Li M."/>
        </authorList>
    </citation>
    <scope>NUCLEOTIDE SEQUENCE [LARGE SCALE GENOMIC DNA]</scope>
    <source>
        <strain evidence="1">SpSt-374</strain>
    </source>
</reference>
<dbReference type="Gene3D" id="1.10.287.670">
    <property type="entry name" value="Phycobilisome degradation protein NblA"/>
    <property type="match status" value="1"/>
</dbReference>
<dbReference type="InterPro" id="IPR007574">
    <property type="entry name" value="NblA"/>
</dbReference>
<dbReference type="AlphaFoldDB" id="A0A7C3VT16"/>